<dbReference type="InterPro" id="IPR032675">
    <property type="entry name" value="LRR_dom_sf"/>
</dbReference>
<reference evidence="1 2" key="1">
    <citation type="submission" date="2018-06" db="EMBL/GenBank/DDBJ databases">
        <title>A transcriptomic atlas of mushroom development highlights an independent origin of complex multicellularity.</title>
        <authorList>
            <consortium name="DOE Joint Genome Institute"/>
            <person name="Krizsan K."/>
            <person name="Almasi E."/>
            <person name="Merenyi Z."/>
            <person name="Sahu N."/>
            <person name="Viragh M."/>
            <person name="Koszo T."/>
            <person name="Mondo S."/>
            <person name="Kiss B."/>
            <person name="Balint B."/>
            <person name="Kues U."/>
            <person name="Barry K."/>
            <person name="Hegedus J.C."/>
            <person name="Henrissat B."/>
            <person name="Johnson J."/>
            <person name="Lipzen A."/>
            <person name="Ohm R."/>
            <person name="Nagy I."/>
            <person name="Pangilinan J."/>
            <person name="Yan J."/>
            <person name="Xiong Y."/>
            <person name="Grigoriev I.V."/>
            <person name="Hibbett D.S."/>
            <person name="Nagy L.G."/>
        </authorList>
    </citation>
    <scope>NUCLEOTIDE SEQUENCE [LARGE SCALE GENOMIC DNA]</scope>
    <source>
        <strain evidence="1 2">SZMC22713</strain>
    </source>
</reference>
<dbReference type="Gene3D" id="1.20.1280.50">
    <property type="match status" value="1"/>
</dbReference>
<organism evidence="1 2">
    <name type="scientific">Rickenella mellea</name>
    <dbReference type="NCBI Taxonomy" id="50990"/>
    <lineage>
        <taxon>Eukaryota</taxon>
        <taxon>Fungi</taxon>
        <taxon>Dikarya</taxon>
        <taxon>Basidiomycota</taxon>
        <taxon>Agaricomycotina</taxon>
        <taxon>Agaricomycetes</taxon>
        <taxon>Hymenochaetales</taxon>
        <taxon>Rickenellaceae</taxon>
        <taxon>Rickenella</taxon>
    </lineage>
</organism>
<dbReference type="Proteomes" id="UP000294933">
    <property type="component" value="Unassembled WGS sequence"/>
</dbReference>
<sequence length="509" mass="57597">MPPLNVALNVALNEQWNSFRRTLRRPRTIVHPVHTLPSELIAEIFIFCLCQDGENLPRPSIRTPPLSLARVCSAWRTVALSVPELWASVVIGTWRSVRDEETEAKALTEWLKRSGSYPLTLKLVDSDVDINKFRPIDCKGRVLQTILPHAHRWKSVTVLAPTKCRCYFEIHATLTTPGFTPLLEEFRFLFISNNPLDTRVSLWFTFVSAPQMKSLYLVGQRNCQFRLSPLQNIGQLRELHLYSVPSISECYNILDHCQLLEILDVLFEAVDNTPPHTNTNFAPILLRSLRVFTLAIFNLDATPVLDKLCLPSLLHFDVHLSKYVNTSHECISRLLHRSQSPLQTLKITGGDFYGNDADIISCLRAAPNLDFLAGDDSIFCLAVVESLRVSANGDTHLCPRLRTIEIIGFWRGTHVDLAVLAPIVVSRSNMARNEMSSVGCAWPIEVRIPQGDIRHVLSHPGMSECIKNGMSVKEVYPTHRSDDWWNHAPEEPFRSNPLALLMGESGRYL</sequence>
<dbReference type="STRING" id="50990.A0A4Y7PY03"/>
<dbReference type="OrthoDB" id="3217549at2759"/>
<evidence type="ECO:0000313" key="2">
    <source>
        <dbReference type="Proteomes" id="UP000294933"/>
    </source>
</evidence>
<dbReference type="EMBL" id="ML170192">
    <property type="protein sequence ID" value="TDL19951.1"/>
    <property type="molecule type" value="Genomic_DNA"/>
</dbReference>
<dbReference type="Gene3D" id="3.80.10.10">
    <property type="entry name" value="Ribonuclease Inhibitor"/>
    <property type="match status" value="1"/>
</dbReference>
<dbReference type="AlphaFoldDB" id="A0A4Y7PY03"/>
<keyword evidence="2" id="KW-1185">Reference proteome</keyword>
<gene>
    <name evidence="1" type="ORF">BD410DRAFT_773422</name>
</gene>
<evidence type="ECO:0000313" key="1">
    <source>
        <dbReference type="EMBL" id="TDL19951.1"/>
    </source>
</evidence>
<dbReference type="VEuPathDB" id="FungiDB:BD410DRAFT_773422"/>
<name>A0A4Y7PY03_9AGAM</name>
<proteinExistence type="predicted"/>
<accession>A0A4Y7PY03</accession>
<protein>
    <submittedName>
        <fullName evidence="1">Uncharacterized protein</fullName>
    </submittedName>
</protein>
<dbReference type="SUPFAM" id="SSF52058">
    <property type="entry name" value="L domain-like"/>
    <property type="match status" value="1"/>
</dbReference>